<dbReference type="EMBL" id="SIPC01000015">
    <property type="protein sequence ID" value="TAX63536.1"/>
    <property type="molecule type" value="Genomic_DNA"/>
</dbReference>
<accession>A0A4Q8XND1</accession>
<reference evidence="3 5" key="1">
    <citation type="submission" date="2019-02" db="EMBL/GenBank/DDBJ databases">
        <title>The genomic architecture of introgression among sibling species of bacteria.</title>
        <authorList>
            <person name="Cavassim M.I.A."/>
            <person name="Moeskjaer S."/>
            <person name="Moslemi C."/>
            <person name="Fields B."/>
            <person name="Bachmann A."/>
            <person name="Vilhjalmsson B."/>
            <person name="Schierup M.H."/>
            <person name="Young J.P.W."/>
            <person name="Andersen S.U."/>
        </authorList>
    </citation>
    <scope>NUCLEOTIDE SEQUENCE [LARGE SCALE GENOMIC DNA]</scope>
    <source>
        <strain evidence="3 5">SM145A</strain>
    </source>
</reference>
<keyword evidence="1" id="KW-0732">Signal</keyword>
<evidence type="ECO:0000313" key="3">
    <source>
        <dbReference type="EMBL" id="TAX63640.1"/>
    </source>
</evidence>
<organism evidence="3 5">
    <name type="scientific">Rhizobium leguminosarum</name>
    <dbReference type="NCBI Taxonomy" id="384"/>
    <lineage>
        <taxon>Bacteria</taxon>
        <taxon>Pseudomonadati</taxon>
        <taxon>Pseudomonadota</taxon>
        <taxon>Alphaproteobacteria</taxon>
        <taxon>Hyphomicrobiales</taxon>
        <taxon>Rhizobiaceae</taxon>
        <taxon>Rhizobium/Agrobacterium group</taxon>
        <taxon>Rhizobium</taxon>
    </lineage>
</organism>
<dbReference type="AlphaFoldDB" id="A0A4Q8XND1"/>
<dbReference type="EMBL" id="SIPC01000001">
    <property type="protein sequence ID" value="TAX71990.1"/>
    <property type="molecule type" value="Genomic_DNA"/>
</dbReference>
<dbReference type="EMBL" id="SIPC01000013">
    <property type="protein sequence ID" value="TAX63640.1"/>
    <property type="molecule type" value="Genomic_DNA"/>
</dbReference>
<protein>
    <submittedName>
        <fullName evidence="3">Uncharacterized protein</fullName>
    </submittedName>
</protein>
<feature type="chain" id="PRO_5036120427" evidence="1">
    <location>
        <begin position="20"/>
        <end position="162"/>
    </location>
</feature>
<evidence type="ECO:0000313" key="4">
    <source>
        <dbReference type="EMBL" id="TAX71990.1"/>
    </source>
</evidence>
<evidence type="ECO:0000313" key="5">
    <source>
        <dbReference type="Proteomes" id="UP000293652"/>
    </source>
</evidence>
<comment type="caution">
    <text evidence="3">The sequence shown here is derived from an EMBL/GenBank/DDBJ whole genome shotgun (WGS) entry which is preliminary data.</text>
</comment>
<evidence type="ECO:0000256" key="1">
    <source>
        <dbReference type="SAM" id="SignalP"/>
    </source>
</evidence>
<evidence type="ECO:0000313" key="2">
    <source>
        <dbReference type="EMBL" id="TAX63536.1"/>
    </source>
</evidence>
<name>A0A4Q8XND1_RHILE</name>
<sequence>MKKLASLAVAASMPLNAHAAAKMVSQSDDWGVYSFMRNGSRVCYALSMPKESAPANVDHGKNYFLIAPAEKGGGNEPEAILGYSLKTDSTVQVSIGDKTFKMFVKDKAAWVSDATLAPELVDALRSGSQMMLHATSARGTRTTYTYSLTGVTAALERVAHCK</sequence>
<dbReference type="InterPro" id="IPR010642">
    <property type="entry name" value="Invasion_prot_B"/>
</dbReference>
<dbReference type="Proteomes" id="UP000293652">
    <property type="component" value="Unassembled WGS sequence"/>
</dbReference>
<gene>
    <name evidence="4" type="ORF">ELI03_09670</name>
    <name evidence="3" type="ORF">ELI03_36035</name>
    <name evidence="2" type="ORF">ELI03_36205</name>
</gene>
<proteinExistence type="predicted"/>
<feature type="signal peptide" evidence="1">
    <location>
        <begin position="1"/>
        <end position="19"/>
    </location>
</feature>
<dbReference type="RefSeq" id="WP_130679684.1">
    <property type="nucleotide sequence ID" value="NZ_SIOG01000001.1"/>
</dbReference>
<dbReference type="InterPro" id="IPR038696">
    <property type="entry name" value="IalB_sf"/>
</dbReference>
<dbReference type="Pfam" id="PF06776">
    <property type="entry name" value="IalB"/>
    <property type="match status" value="1"/>
</dbReference>
<dbReference type="Gene3D" id="2.60.40.1880">
    <property type="entry name" value="Invasion associated locus B (IalB) protein"/>
    <property type="match status" value="1"/>
</dbReference>